<dbReference type="InterPro" id="IPR001873">
    <property type="entry name" value="ENaC"/>
</dbReference>
<gene>
    <name evidence="13" type="ORF">HHI36_008663</name>
</gene>
<evidence type="ECO:0000256" key="7">
    <source>
        <dbReference type="ARBA" id="ARBA00023053"/>
    </source>
</evidence>
<evidence type="ECO:0000256" key="6">
    <source>
        <dbReference type="ARBA" id="ARBA00022989"/>
    </source>
</evidence>
<keyword evidence="8 12" id="KW-0406">Ion transport</keyword>
<evidence type="ECO:0000256" key="5">
    <source>
        <dbReference type="ARBA" id="ARBA00022692"/>
    </source>
</evidence>
<organism evidence="13 14">
    <name type="scientific">Cryptolaemus montrouzieri</name>
    <dbReference type="NCBI Taxonomy" id="559131"/>
    <lineage>
        <taxon>Eukaryota</taxon>
        <taxon>Metazoa</taxon>
        <taxon>Ecdysozoa</taxon>
        <taxon>Arthropoda</taxon>
        <taxon>Hexapoda</taxon>
        <taxon>Insecta</taxon>
        <taxon>Pterygota</taxon>
        <taxon>Neoptera</taxon>
        <taxon>Endopterygota</taxon>
        <taxon>Coleoptera</taxon>
        <taxon>Polyphaga</taxon>
        <taxon>Cucujiformia</taxon>
        <taxon>Coccinelloidea</taxon>
        <taxon>Coccinellidae</taxon>
        <taxon>Scymninae</taxon>
        <taxon>Scymnini</taxon>
        <taxon>Cryptolaemus</taxon>
    </lineage>
</organism>
<comment type="similarity">
    <text evidence="2 12">Belongs to the amiloride-sensitive sodium channel (TC 1.A.6) family.</text>
</comment>
<keyword evidence="6" id="KW-1133">Transmembrane helix</keyword>
<dbReference type="GO" id="GO:0016020">
    <property type="term" value="C:membrane"/>
    <property type="evidence" value="ECO:0007669"/>
    <property type="project" value="UniProtKB-SubCell"/>
</dbReference>
<accession>A0ABD2MTU5</accession>
<protein>
    <submittedName>
        <fullName evidence="13">Uncharacterized protein</fullName>
    </submittedName>
</protein>
<evidence type="ECO:0000256" key="10">
    <source>
        <dbReference type="ARBA" id="ARBA00023201"/>
    </source>
</evidence>
<keyword evidence="9" id="KW-0472">Membrane</keyword>
<keyword evidence="11 12" id="KW-0407">Ion channel</keyword>
<evidence type="ECO:0000256" key="12">
    <source>
        <dbReference type="RuleBase" id="RU000679"/>
    </source>
</evidence>
<evidence type="ECO:0000256" key="11">
    <source>
        <dbReference type="ARBA" id="ARBA00023303"/>
    </source>
</evidence>
<keyword evidence="5 12" id="KW-0812">Transmembrane</keyword>
<keyword evidence="4 12" id="KW-0894">Sodium channel</keyword>
<dbReference type="EMBL" id="JABFTP020000021">
    <property type="protein sequence ID" value="KAL3269599.1"/>
    <property type="molecule type" value="Genomic_DNA"/>
</dbReference>
<dbReference type="Pfam" id="PF00858">
    <property type="entry name" value="ASC"/>
    <property type="match status" value="1"/>
</dbReference>
<keyword evidence="10 12" id="KW-0739">Sodium transport</keyword>
<sequence>MCFHFLDYENQVHRVCSIRDLTCLDKYTHLIRSSMPGVEIERENNKSASIEWDERDYSCGCLPDCEFVDYVFEASQGTLTRKYSSNQRNL</sequence>
<reference evidence="13 14" key="1">
    <citation type="journal article" date="2021" name="BMC Biol.">
        <title>Horizontally acquired antibacterial genes associated with adaptive radiation of ladybird beetles.</title>
        <authorList>
            <person name="Li H.S."/>
            <person name="Tang X.F."/>
            <person name="Huang Y.H."/>
            <person name="Xu Z.Y."/>
            <person name="Chen M.L."/>
            <person name="Du X.Y."/>
            <person name="Qiu B.Y."/>
            <person name="Chen P.T."/>
            <person name="Zhang W."/>
            <person name="Slipinski A."/>
            <person name="Escalona H.E."/>
            <person name="Waterhouse R.M."/>
            <person name="Zwick A."/>
            <person name="Pang H."/>
        </authorList>
    </citation>
    <scope>NUCLEOTIDE SEQUENCE [LARGE SCALE GENOMIC DNA]</scope>
    <source>
        <strain evidence="13">SYSU2018</strain>
    </source>
</reference>
<evidence type="ECO:0000313" key="14">
    <source>
        <dbReference type="Proteomes" id="UP001516400"/>
    </source>
</evidence>
<comment type="caution">
    <text evidence="13">The sequence shown here is derived from an EMBL/GenBank/DDBJ whole genome shotgun (WGS) entry which is preliminary data.</text>
</comment>
<proteinExistence type="inferred from homology"/>
<dbReference type="AlphaFoldDB" id="A0ABD2MTU5"/>
<evidence type="ECO:0000256" key="3">
    <source>
        <dbReference type="ARBA" id="ARBA00022448"/>
    </source>
</evidence>
<keyword evidence="3 12" id="KW-0813">Transport</keyword>
<evidence type="ECO:0000256" key="8">
    <source>
        <dbReference type="ARBA" id="ARBA00023065"/>
    </source>
</evidence>
<evidence type="ECO:0000313" key="13">
    <source>
        <dbReference type="EMBL" id="KAL3269599.1"/>
    </source>
</evidence>
<name>A0ABD2MTU5_9CUCU</name>
<evidence type="ECO:0000256" key="2">
    <source>
        <dbReference type="ARBA" id="ARBA00007193"/>
    </source>
</evidence>
<evidence type="ECO:0000256" key="9">
    <source>
        <dbReference type="ARBA" id="ARBA00023136"/>
    </source>
</evidence>
<evidence type="ECO:0000256" key="4">
    <source>
        <dbReference type="ARBA" id="ARBA00022461"/>
    </source>
</evidence>
<dbReference type="GO" id="GO:0005272">
    <property type="term" value="F:sodium channel activity"/>
    <property type="evidence" value="ECO:0007669"/>
    <property type="project" value="UniProtKB-KW"/>
</dbReference>
<dbReference type="Proteomes" id="UP001516400">
    <property type="component" value="Unassembled WGS sequence"/>
</dbReference>
<keyword evidence="7" id="KW-0915">Sodium</keyword>
<evidence type="ECO:0000256" key="1">
    <source>
        <dbReference type="ARBA" id="ARBA00004141"/>
    </source>
</evidence>
<comment type="subcellular location">
    <subcellularLocation>
        <location evidence="1">Membrane</location>
        <topology evidence="1">Multi-pass membrane protein</topology>
    </subcellularLocation>
</comment>
<keyword evidence="14" id="KW-1185">Reference proteome</keyword>